<dbReference type="Proteomes" id="UP000574717">
    <property type="component" value="Unassembled WGS sequence"/>
</dbReference>
<dbReference type="GO" id="GO:0006098">
    <property type="term" value="P:pentose-phosphate shunt"/>
    <property type="evidence" value="ECO:0007669"/>
    <property type="project" value="UniProtKB-UniRule"/>
</dbReference>
<evidence type="ECO:0000256" key="5">
    <source>
        <dbReference type="ARBA" id="ARBA00001954"/>
    </source>
</evidence>
<dbReference type="EC" id="5.1.3.1" evidence="7 10"/>
<keyword evidence="13" id="KW-0464">Manganese</keyword>
<dbReference type="GO" id="GO:0046872">
    <property type="term" value="F:metal ion binding"/>
    <property type="evidence" value="ECO:0007669"/>
    <property type="project" value="UniProtKB-UniRule"/>
</dbReference>
<evidence type="ECO:0000313" key="16">
    <source>
        <dbReference type="EMBL" id="GFP29129.1"/>
    </source>
</evidence>
<feature type="binding site" evidence="10 14">
    <location>
        <begin position="142"/>
        <end position="145"/>
    </location>
    <ligand>
        <name>substrate</name>
    </ligand>
</feature>
<dbReference type="NCBIfam" id="TIGR01163">
    <property type="entry name" value="rpe"/>
    <property type="match status" value="1"/>
</dbReference>
<dbReference type="HAMAP" id="MF_02227">
    <property type="entry name" value="RPE"/>
    <property type="match status" value="1"/>
</dbReference>
<dbReference type="InterPro" id="IPR000056">
    <property type="entry name" value="Ribul_P_3_epim-like"/>
</dbReference>
<evidence type="ECO:0000256" key="6">
    <source>
        <dbReference type="ARBA" id="ARBA00009541"/>
    </source>
</evidence>
<dbReference type="GO" id="GO:0005737">
    <property type="term" value="C:cytoplasm"/>
    <property type="evidence" value="ECO:0007669"/>
    <property type="project" value="UniProtKB-ARBA"/>
</dbReference>
<dbReference type="FunFam" id="3.20.20.70:FF:000004">
    <property type="entry name" value="Ribulose-phosphate 3-epimerase"/>
    <property type="match status" value="1"/>
</dbReference>
<comment type="cofactor">
    <cofactor evidence="4">
        <name>Zn(2+)</name>
        <dbReference type="ChEBI" id="CHEBI:29105"/>
    </cofactor>
</comment>
<comment type="function">
    <text evidence="10">Catalyzes the reversible epimerization of D-ribulose 5-phosphate to D-xylulose 5-phosphate.</text>
</comment>
<feature type="binding site" evidence="10">
    <location>
        <begin position="175"/>
        <end position="177"/>
    </location>
    <ligand>
        <name>substrate</name>
    </ligand>
</feature>
<dbReference type="InterPro" id="IPR011060">
    <property type="entry name" value="RibuloseP-bd_barrel"/>
</dbReference>
<comment type="catalytic activity">
    <reaction evidence="1 10 11">
        <text>D-ribulose 5-phosphate = D-xylulose 5-phosphate</text>
        <dbReference type="Rhea" id="RHEA:13677"/>
        <dbReference type="ChEBI" id="CHEBI:57737"/>
        <dbReference type="ChEBI" id="CHEBI:58121"/>
        <dbReference type="EC" id="5.1.3.1"/>
    </reaction>
</comment>
<organism evidence="17 19">
    <name type="scientific">Candidatus Hakubella thermalkaliphila</name>
    <dbReference type="NCBI Taxonomy" id="2754717"/>
    <lineage>
        <taxon>Bacteria</taxon>
        <taxon>Bacillati</taxon>
        <taxon>Actinomycetota</taxon>
        <taxon>Actinomycetota incertae sedis</taxon>
        <taxon>Candidatus Hakubellales</taxon>
        <taxon>Candidatus Hakubellaceae</taxon>
        <taxon>Candidatus Hakubella</taxon>
    </lineage>
</organism>
<evidence type="ECO:0000256" key="7">
    <source>
        <dbReference type="ARBA" id="ARBA00013188"/>
    </source>
</evidence>
<evidence type="ECO:0000256" key="13">
    <source>
        <dbReference type="PIRSR" id="PIRSR001461-2"/>
    </source>
</evidence>
<dbReference type="GO" id="GO:0019323">
    <property type="term" value="P:pentose catabolic process"/>
    <property type="evidence" value="ECO:0007669"/>
    <property type="project" value="UniProtKB-UniRule"/>
</dbReference>
<dbReference type="Proteomes" id="UP000588083">
    <property type="component" value="Unassembled WGS sequence"/>
</dbReference>
<dbReference type="PANTHER" id="PTHR11749">
    <property type="entry name" value="RIBULOSE-5-PHOSPHATE-3-EPIMERASE"/>
    <property type="match status" value="1"/>
</dbReference>
<keyword evidence="8 10" id="KW-0479">Metal-binding</keyword>
<evidence type="ECO:0000313" key="19">
    <source>
        <dbReference type="Proteomes" id="UP000568877"/>
    </source>
</evidence>
<evidence type="ECO:0000313" key="17">
    <source>
        <dbReference type="EMBL" id="GFP31722.1"/>
    </source>
</evidence>
<comment type="cofactor">
    <cofactor evidence="2">
        <name>Mn(2+)</name>
        <dbReference type="ChEBI" id="CHEBI:29035"/>
    </cofactor>
</comment>
<name>A0A6V8QEE7_9ACTN</name>
<evidence type="ECO:0000313" key="22">
    <source>
        <dbReference type="Proteomes" id="UP000588083"/>
    </source>
</evidence>
<feature type="active site" description="Proton donor" evidence="10 12">
    <location>
        <position position="175"/>
    </location>
</feature>
<feature type="binding site" evidence="14">
    <location>
        <position position="177"/>
    </location>
    <ligand>
        <name>substrate</name>
    </ligand>
</feature>
<evidence type="ECO:0000256" key="8">
    <source>
        <dbReference type="ARBA" id="ARBA00022723"/>
    </source>
</evidence>
<dbReference type="EMBL" id="BLSD01000003">
    <property type="protein sequence ID" value="GFP38427.1"/>
    <property type="molecule type" value="Genomic_DNA"/>
</dbReference>
<comment type="cofactor">
    <cofactor evidence="3">
        <name>Co(2+)</name>
        <dbReference type="ChEBI" id="CHEBI:48828"/>
    </cofactor>
</comment>
<dbReference type="EMBL" id="BLRZ01000001">
    <property type="protein sequence ID" value="GFP29129.1"/>
    <property type="molecule type" value="Genomic_DNA"/>
</dbReference>
<keyword evidence="9 10" id="KW-0413">Isomerase</keyword>
<dbReference type="GO" id="GO:0004750">
    <property type="term" value="F:D-ribulose-phosphate 3-epimerase activity"/>
    <property type="evidence" value="ECO:0007669"/>
    <property type="project" value="UniProtKB-UniRule"/>
</dbReference>
<evidence type="ECO:0000256" key="12">
    <source>
        <dbReference type="PIRSR" id="PIRSR001461-1"/>
    </source>
</evidence>
<evidence type="ECO:0000313" key="18">
    <source>
        <dbReference type="EMBL" id="GFP38427.1"/>
    </source>
</evidence>
<evidence type="ECO:0000313" key="21">
    <source>
        <dbReference type="Proteomes" id="UP000574717"/>
    </source>
</evidence>
<dbReference type="AlphaFoldDB" id="A0A6V8QEE7"/>
<protein>
    <recommendedName>
        <fullName evidence="7 10">Ribulose-phosphate 3-epimerase</fullName>
        <ecNumber evidence="7 10">5.1.3.1</ecNumber>
    </recommendedName>
</protein>
<evidence type="ECO:0000256" key="11">
    <source>
        <dbReference type="PIRNR" id="PIRNR001461"/>
    </source>
</evidence>
<dbReference type="CDD" id="cd00429">
    <property type="entry name" value="RPE"/>
    <property type="match status" value="1"/>
</dbReference>
<dbReference type="SUPFAM" id="SSF51366">
    <property type="entry name" value="Ribulose-phoshate binding barrel"/>
    <property type="match status" value="1"/>
</dbReference>
<reference evidence="19 20" key="1">
    <citation type="journal article" date="2020" name="Front. Microbiol.">
        <title>Single-cell genomics of novel Actinobacteria with the Wood-Ljungdahl pathway discovered in a serpentinizing system.</title>
        <authorList>
            <person name="Merino N."/>
            <person name="Kawai M."/>
            <person name="Boyd E.S."/>
            <person name="Colman D.R."/>
            <person name="McGlynn S.E."/>
            <person name="Nealson K.H."/>
            <person name="Kurokawa K."/>
            <person name="Hongoh Y."/>
        </authorList>
    </citation>
    <scope>NUCLEOTIDE SEQUENCE [LARGE SCALE GENOMIC DNA]</scope>
    <source>
        <strain evidence="15 21">S03</strain>
        <strain evidence="16 22">S34</strain>
        <strain evidence="17 19">S42</strain>
        <strain evidence="18 20">S47</strain>
    </source>
</reference>
<evidence type="ECO:0000256" key="10">
    <source>
        <dbReference type="HAMAP-Rule" id="MF_02227"/>
    </source>
</evidence>
<sequence>MKIKISPSILSADLGCLANEIRKVEEGGADYLHIDVIDGVFAPNISFGPPLIKSIRKYSALVFDVHLMIVDPERYLDEFVEAGSDIITVHIEALKDPSRIISRIRGAGAKPSISLKPATSLSTVKEFLDEIDMLLVMTVDPGFSGQSFKRDILPKIREARRMIDQLNREIDLQVDGGINKESAPLVVEAGANVLVAASAIFGAPDVEKAIREMRESCSP</sequence>
<feature type="binding site" evidence="10 13">
    <location>
        <position position="66"/>
    </location>
    <ligand>
        <name>a divalent metal cation</name>
        <dbReference type="ChEBI" id="CHEBI:60240"/>
    </ligand>
</feature>
<keyword evidence="13" id="KW-0170">Cobalt</keyword>
<comment type="cofactor">
    <cofactor evidence="5">
        <name>Fe(2+)</name>
        <dbReference type="ChEBI" id="CHEBI:29033"/>
    </cofactor>
</comment>
<dbReference type="EMBL" id="BLRU01000009">
    <property type="protein sequence ID" value="GFP18711.1"/>
    <property type="molecule type" value="Genomic_DNA"/>
</dbReference>
<dbReference type="RefSeq" id="WP_176235239.1">
    <property type="nucleotide sequence ID" value="NZ_BLRU01000009.1"/>
</dbReference>
<feature type="binding site" evidence="10 13">
    <location>
        <position position="33"/>
    </location>
    <ligand>
        <name>a divalent metal cation</name>
        <dbReference type="ChEBI" id="CHEBI:60240"/>
    </ligand>
</feature>
<dbReference type="EMBL" id="BLSA01000002">
    <property type="protein sequence ID" value="GFP31722.1"/>
    <property type="molecule type" value="Genomic_DNA"/>
</dbReference>
<dbReference type="Proteomes" id="UP000569018">
    <property type="component" value="Unassembled WGS sequence"/>
</dbReference>
<feature type="binding site" evidence="10 13">
    <location>
        <position position="175"/>
    </location>
    <ligand>
        <name>a divalent metal cation</name>
        <dbReference type="ChEBI" id="CHEBI:60240"/>
    </ligand>
</feature>
<evidence type="ECO:0000313" key="15">
    <source>
        <dbReference type="EMBL" id="GFP18711.1"/>
    </source>
</evidence>
<feature type="active site" description="Proton acceptor" evidence="10 12">
    <location>
        <position position="35"/>
    </location>
</feature>
<feature type="binding site" evidence="10 14">
    <location>
        <position position="8"/>
    </location>
    <ligand>
        <name>substrate</name>
    </ligand>
</feature>
<dbReference type="InterPro" id="IPR013785">
    <property type="entry name" value="Aldolase_TIM"/>
</dbReference>
<dbReference type="Pfam" id="PF00834">
    <property type="entry name" value="Ribul_P_3_epim"/>
    <property type="match status" value="1"/>
</dbReference>
<evidence type="ECO:0000256" key="14">
    <source>
        <dbReference type="PIRSR" id="PIRSR001461-3"/>
    </source>
</evidence>
<proteinExistence type="inferred from homology"/>
<evidence type="ECO:0000256" key="4">
    <source>
        <dbReference type="ARBA" id="ARBA00001947"/>
    </source>
</evidence>
<feature type="binding site" evidence="10 14">
    <location>
        <begin position="197"/>
        <end position="198"/>
    </location>
    <ligand>
        <name>substrate</name>
    </ligand>
</feature>
<keyword evidence="10 11" id="KW-0119">Carbohydrate metabolism</keyword>
<dbReference type="Gene3D" id="3.20.20.70">
    <property type="entry name" value="Aldolase class I"/>
    <property type="match status" value="1"/>
</dbReference>
<evidence type="ECO:0000256" key="3">
    <source>
        <dbReference type="ARBA" id="ARBA00001941"/>
    </source>
</evidence>
<evidence type="ECO:0000313" key="20">
    <source>
        <dbReference type="Proteomes" id="UP000569018"/>
    </source>
</evidence>
<dbReference type="PIRSF" id="PIRSF001461">
    <property type="entry name" value="RPE"/>
    <property type="match status" value="1"/>
</dbReference>
<comment type="pathway">
    <text evidence="10">Carbohydrate degradation.</text>
</comment>
<dbReference type="NCBIfam" id="NF004076">
    <property type="entry name" value="PRK05581.1-4"/>
    <property type="match status" value="1"/>
</dbReference>
<accession>A0A6V8QEE7</accession>
<dbReference type="Proteomes" id="UP000568877">
    <property type="component" value="Unassembled WGS sequence"/>
</dbReference>
<comment type="cofactor">
    <cofactor evidence="10 13">
        <name>a divalent metal cation</name>
        <dbReference type="ChEBI" id="CHEBI:60240"/>
    </cofactor>
    <text evidence="10 13">Binds 1 divalent metal cation per subunit.</text>
</comment>
<keyword evidence="13" id="KW-0862">Zinc</keyword>
<keyword evidence="22" id="KW-1185">Reference proteome</keyword>
<feature type="binding site" evidence="10 13">
    <location>
        <position position="35"/>
    </location>
    <ligand>
        <name>a divalent metal cation</name>
        <dbReference type="ChEBI" id="CHEBI:60240"/>
    </ligand>
</feature>
<gene>
    <name evidence="10" type="primary">rpe</name>
    <name evidence="15" type="ORF">HKBW3S03_00216</name>
    <name evidence="16" type="ORF">HKBW3S34_00048</name>
    <name evidence="17" type="ORF">HKBW3S42_00029</name>
    <name evidence="18" type="ORF">HKBW3S47_00128</name>
</gene>
<evidence type="ECO:0000256" key="1">
    <source>
        <dbReference type="ARBA" id="ARBA00001782"/>
    </source>
</evidence>
<comment type="caution">
    <text evidence="17">The sequence shown here is derived from an EMBL/GenBank/DDBJ whole genome shotgun (WGS) entry which is preliminary data.</text>
</comment>
<evidence type="ECO:0000256" key="9">
    <source>
        <dbReference type="ARBA" id="ARBA00023235"/>
    </source>
</evidence>
<comment type="similarity">
    <text evidence="6 10 11">Belongs to the ribulose-phosphate 3-epimerase family.</text>
</comment>
<evidence type="ECO:0000256" key="2">
    <source>
        <dbReference type="ARBA" id="ARBA00001936"/>
    </source>
</evidence>
<dbReference type="InterPro" id="IPR026019">
    <property type="entry name" value="Ribul_P_3_epim"/>
</dbReference>
<feature type="binding site" evidence="10 14">
    <location>
        <position position="66"/>
    </location>
    <ligand>
        <name>substrate</name>
    </ligand>
</feature>
<dbReference type="PROSITE" id="PS01086">
    <property type="entry name" value="RIBUL_P_3_EPIMER_2"/>
    <property type="match status" value="1"/>
</dbReference>